<dbReference type="RefSeq" id="WP_112925972.1">
    <property type="nucleotide sequence ID" value="NZ_CP029556.1"/>
</dbReference>
<dbReference type="PANTHER" id="PTHR30231:SF41">
    <property type="entry name" value="DNA POLYMERASE III SUBUNIT EPSILON"/>
    <property type="match status" value="1"/>
</dbReference>
<feature type="binding site" evidence="16">
    <location>
        <position position="158"/>
    </location>
    <ligand>
        <name>substrate</name>
    </ligand>
</feature>
<dbReference type="CDD" id="cd06131">
    <property type="entry name" value="DNA_pol_III_epsilon_Ecoli_like"/>
    <property type="match status" value="1"/>
</dbReference>
<keyword evidence="7 18" id="KW-0540">Nuclease</keyword>
<keyword evidence="12 18" id="KW-0239">DNA-directed DNA polymerase</keyword>
<feature type="domain" description="Exonuclease" evidence="19">
    <location>
        <begin position="2"/>
        <end position="175"/>
    </location>
</feature>
<dbReference type="SMART" id="SM00479">
    <property type="entry name" value="EXOIII"/>
    <property type="match status" value="1"/>
</dbReference>
<keyword evidence="10 18" id="KW-0269">Exonuclease</keyword>
<dbReference type="NCBIfam" id="TIGR01406">
    <property type="entry name" value="dnaQ_proteo"/>
    <property type="match status" value="1"/>
</dbReference>
<dbReference type="Proteomes" id="UP000251842">
    <property type="component" value="Chromosome"/>
</dbReference>
<feature type="binding site" evidence="17">
    <location>
        <position position="9"/>
    </location>
    <ligand>
        <name>a divalent metal cation</name>
        <dbReference type="ChEBI" id="CHEBI:60240"/>
        <label>1</label>
        <note>catalytic</note>
    </ligand>
</feature>
<keyword evidence="6 18" id="KW-0235">DNA replication</keyword>
<accession>A0A344J3Z7</accession>
<evidence type="ECO:0000256" key="18">
    <source>
        <dbReference type="RuleBase" id="RU364087"/>
    </source>
</evidence>
<evidence type="ECO:0000256" key="17">
    <source>
        <dbReference type="PIRSR" id="PIRSR606309-3"/>
    </source>
</evidence>
<dbReference type="GO" id="GO:0005829">
    <property type="term" value="C:cytosol"/>
    <property type="evidence" value="ECO:0007669"/>
    <property type="project" value="TreeGrafter"/>
</dbReference>
<dbReference type="InterPro" id="IPR012337">
    <property type="entry name" value="RNaseH-like_sf"/>
</dbReference>
<dbReference type="InterPro" id="IPR036397">
    <property type="entry name" value="RNaseH_sf"/>
</dbReference>
<dbReference type="GO" id="GO:0045004">
    <property type="term" value="P:DNA replication proofreading"/>
    <property type="evidence" value="ECO:0007669"/>
    <property type="project" value="TreeGrafter"/>
</dbReference>
<dbReference type="GO" id="GO:0003887">
    <property type="term" value="F:DNA-directed DNA polymerase activity"/>
    <property type="evidence" value="ECO:0007669"/>
    <property type="project" value="UniProtKB-KW"/>
</dbReference>
<dbReference type="GO" id="GO:0046872">
    <property type="term" value="F:metal ion binding"/>
    <property type="evidence" value="ECO:0007669"/>
    <property type="project" value="UniProtKB-KW"/>
</dbReference>
<evidence type="ECO:0000256" key="3">
    <source>
        <dbReference type="ARBA" id="ARBA00020352"/>
    </source>
</evidence>
<organism evidence="20 21">
    <name type="scientific">Solilutibacter oculi</name>
    <dbReference type="NCBI Taxonomy" id="2698682"/>
    <lineage>
        <taxon>Bacteria</taxon>
        <taxon>Pseudomonadati</taxon>
        <taxon>Pseudomonadota</taxon>
        <taxon>Gammaproteobacteria</taxon>
        <taxon>Lysobacterales</taxon>
        <taxon>Lysobacteraceae</taxon>
        <taxon>Solilutibacter</taxon>
    </lineage>
</organism>
<dbReference type="NCBIfam" id="NF004316">
    <property type="entry name" value="PRK05711.1"/>
    <property type="match status" value="1"/>
</dbReference>
<dbReference type="SUPFAM" id="SSF53098">
    <property type="entry name" value="Ribonuclease H-like"/>
    <property type="match status" value="1"/>
</dbReference>
<evidence type="ECO:0000256" key="15">
    <source>
        <dbReference type="PIRSR" id="PIRSR606309-1"/>
    </source>
</evidence>
<evidence type="ECO:0000256" key="2">
    <source>
        <dbReference type="ARBA" id="ARBA00012417"/>
    </source>
</evidence>
<evidence type="ECO:0000256" key="12">
    <source>
        <dbReference type="ARBA" id="ARBA00022932"/>
    </source>
</evidence>
<evidence type="ECO:0000313" key="21">
    <source>
        <dbReference type="Proteomes" id="UP000251842"/>
    </source>
</evidence>
<comment type="subunit">
    <text evidence="18">DNA polymerase III contains a core (composed of alpha, epsilon and theta chains) that associates with a tau subunit. This core dimerizes to form the POLIII' complex. PolIII' associates with the gamma complex (composed of gamma, delta, delta', psi and chi chains) and with the beta chain to form the complete DNA polymerase III complex.</text>
</comment>
<feature type="active site" description="Proton acceptor" evidence="15">
    <location>
        <position position="153"/>
    </location>
</feature>
<comment type="cofactor">
    <cofactor evidence="1 18">
        <name>Mn(2+)</name>
        <dbReference type="ChEBI" id="CHEBI:29035"/>
    </cofactor>
</comment>
<gene>
    <name evidence="18" type="primary">dnaQ</name>
    <name evidence="20" type="ORF">DCD74_02765</name>
</gene>
<evidence type="ECO:0000256" key="9">
    <source>
        <dbReference type="ARBA" id="ARBA00022801"/>
    </source>
</evidence>
<dbReference type="GO" id="GO:0003677">
    <property type="term" value="F:DNA binding"/>
    <property type="evidence" value="ECO:0007669"/>
    <property type="project" value="InterPro"/>
</dbReference>
<evidence type="ECO:0000256" key="14">
    <source>
        <dbReference type="ARBA" id="ARBA00049244"/>
    </source>
</evidence>
<sequence>MRQIVLDTETTGLEWRKGNRVVEIGCVELVERRPTGRTFHRYLKPDCAFEEGAQEVTGLTLEFLADKPKFEEVAEEFLDFIRGAELIIHNAKFDIGFLDNELRGVGPHLGSMADHAGVLDTLEMARLRWPGQRNSLDALCRRLDVENGHRTLHGALLDAEILADVYLAMTAGQGEIGFDAAADAVDVASAHAAAQALLAQAGSLGPRPRVVVGDDERGAHEARLDAIQKKLDKAAVPEKPAPVVLWRALAG</sequence>
<evidence type="ECO:0000256" key="8">
    <source>
        <dbReference type="ARBA" id="ARBA00022723"/>
    </source>
</evidence>
<feature type="binding site" evidence="16">
    <location>
        <position position="7"/>
    </location>
    <ligand>
        <name>substrate</name>
    </ligand>
</feature>
<evidence type="ECO:0000256" key="10">
    <source>
        <dbReference type="ARBA" id="ARBA00022839"/>
    </source>
</evidence>
<dbReference type="Gene3D" id="3.30.420.10">
    <property type="entry name" value="Ribonuclease H-like superfamily/Ribonuclease H"/>
    <property type="match status" value="1"/>
</dbReference>
<name>A0A344J3Z7_9GAMM</name>
<reference evidence="21" key="1">
    <citation type="submission" date="2018-05" db="EMBL/GenBank/DDBJ databases">
        <title>Luteimonas pekinense sp. nov., isolated from human Meibomian gland secretions, Beijing, China.</title>
        <authorList>
            <person name="Wen T."/>
            <person name="Bai H."/>
            <person name="Lv H."/>
        </authorList>
    </citation>
    <scope>NUCLEOTIDE SEQUENCE [LARGE SCALE GENOMIC DNA]</scope>
    <source>
        <strain evidence="21">83-4</strain>
    </source>
</reference>
<keyword evidence="9 18" id="KW-0378">Hydrolase</keyword>
<dbReference type="KEGG" id="lue:DCD74_02765"/>
<evidence type="ECO:0000256" key="6">
    <source>
        <dbReference type="ARBA" id="ARBA00022705"/>
    </source>
</evidence>
<evidence type="ECO:0000256" key="11">
    <source>
        <dbReference type="ARBA" id="ARBA00022842"/>
    </source>
</evidence>
<dbReference type="EC" id="2.7.7.7" evidence="2 18"/>
<comment type="cofactor">
    <cofactor evidence="17">
        <name>Mg(2+)</name>
        <dbReference type="ChEBI" id="CHEBI:18420"/>
    </cofactor>
    <cofactor evidence="17">
        <name>Mn(2+)</name>
        <dbReference type="ChEBI" id="CHEBI:29035"/>
    </cofactor>
    <text evidence="17">Binds 2 divalent metal cations. Magnesium or manganese.</text>
</comment>
<evidence type="ECO:0000256" key="13">
    <source>
        <dbReference type="ARBA" id="ARBA00023211"/>
    </source>
</evidence>
<protein>
    <recommendedName>
        <fullName evidence="3 18">DNA polymerase III subunit epsilon</fullName>
        <ecNumber evidence="2 18">2.7.7.7</ecNumber>
    </recommendedName>
</protein>
<feature type="binding site" evidence="17">
    <location>
        <position position="158"/>
    </location>
    <ligand>
        <name>a divalent metal cation</name>
        <dbReference type="ChEBI" id="CHEBI:60240"/>
        <label>1</label>
        <note>catalytic</note>
    </ligand>
</feature>
<dbReference type="InterPro" id="IPR006309">
    <property type="entry name" value="DnaQ_proteo"/>
</dbReference>
<dbReference type="AlphaFoldDB" id="A0A344J3Z7"/>
<evidence type="ECO:0000313" key="20">
    <source>
        <dbReference type="EMBL" id="AXA83757.1"/>
    </source>
</evidence>
<feature type="binding site" evidence="16">
    <location>
        <position position="9"/>
    </location>
    <ligand>
        <name>substrate</name>
    </ligand>
</feature>
<dbReference type="EMBL" id="CP029556">
    <property type="protein sequence ID" value="AXA83757.1"/>
    <property type="molecule type" value="Genomic_DNA"/>
</dbReference>
<evidence type="ECO:0000256" key="7">
    <source>
        <dbReference type="ARBA" id="ARBA00022722"/>
    </source>
</evidence>
<dbReference type="InterPro" id="IPR006054">
    <property type="entry name" value="DnaQ"/>
</dbReference>
<comment type="function">
    <text evidence="18">DNA polymerase III is a complex, multichain enzyme responsible for most of the replicative synthesis in bacteria. The epsilon subunit contain the editing function and is a proofreading 3'-5' exonuclease.</text>
</comment>
<keyword evidence="4 18" id="KW-0808">Transferase</keyword>
<keyword evidence="13 17" id="KW-0464">Manganese</keyword>
<comment type="catalytic activity">
    <reaction evidence="14 18">
        <text>DNA(n) + a 2'-deoxyribonucleoside 5'-triphosphate = DNA(n+1) + diphosphate</text>
        <dbReference type="Rhea" id="RHEA:22508"/>
        <dbReference type="Rhea" id="RHEA-COMP:17339"/>
        <dbReference type="Rhea" id="RHEA-COMP:17340"/>
        <dbReference type="ChEBI" id="CHEBI:33019"/>
        <dbReference type="ChEBI" id="CHEBI:61560"/>
        <dbReference type="ChEBI" id="CHEBI:173112"/>
        <dbReference type="EC" id="2.7.7.7"/>
    </reaction>
</comment>
<feature type="binding site" evidence="17">
    <location>
        <position position="7"/>
    </location>
    <ligand>
        <name>a divalent metal cation</name>
        <dbReference type="ChEBI" id="CHEBI:60240"/>
        <label>1</label>
        <note>catalytic</note>
    </ligand>
</feature>
<evidence type="ECO:0000256" key="5">
    <source>
        <dbReference type="ARBA" id="ARBA00022695"/>
    </source>
</evidence>
<dbReference type="InterPro" id="IPR013520">
    <property type="entry name" value="Ribonucl_H"/>
</dbReference>
<dbReference type="OrthoDB" id="9804290at2"/>
<evidence type="ECO:0000256" key="16">
    <source>
        <dbReference type="PIRSR" id="PIRSR606309-2"/>
    </source>
</evidence>
<keyword evidence="8 17" id="KW-0479">Metal-binding</keyword>
<dbReference type="Pfam" id="PF00929">
    <property type="entry name" value="RNase_T"/>
    <property type="match status" value="1"/>
</dbReference>
<dbReference type="PANTHER" id="PTHR30231">
    <property type="entry name" value="DNA POLYMERASE III SUBUNIT EPSILON"/>
    <property type="match status" value="1"/>
</dbReference>
<keyword evidence="11 17" id="KW-0460">Magnesium</keyword>
<dbReference type="GO" id="GO:0008408">
    <property type="term" value="F:3'-5' exonuclease activity"/>
    <property type="evidence" value="ECO:0007669"/>
    <property type="project" value="TreeGrafter"/>
</dbReference>
<proteinExistence type="predicted"/>
<keyword evidence="5 18" id="KW-0548">Nucleotidyltransferase</keyword>
<evidence type="ECO:0000259" key="19">
    <source>
        <dbReference type="SMART" id="SM00479"/>
    </source>
</evidence>
<dbReference type="NCBIfam" id="TIGR00573">
    <property type="entry name" value="dnaq"/>
    <property type="match status" value="1"/>
</dbReference>
<evidence type="ECO:0000256" key="1">
    <source>
        <dbReference type="ARBA" id="ARBA00001936"/>
    </source>
</evidence>
<dbReference type="FunFam" id="3.30.420.10:FF:000012">
    <property type="entry name" value="DNA polymerase III subunit epsilon"/>
    <property type="match status" value="1"/>
</dbReference>
<keyword evidence="21" id="KW-1185">Reference proteome</keyword>
<evidence type="ECO:0000256" key="4">
    <source>
        <dbReference type="ARBA" id="ARBA00022679"/>
    </source>
</evidence>